<dbReference type="Pfam" id="PF08857">
    <property type="entry name" value="ParBc_2"/>
    <property type="match status" value="1"/>
</dbReference>
<sequence>MTSSPQQLSSSTSSLWTELSSLKPTQCAVGMKHVMRKVGEMQELKQTAGKDKVVDFLRNHPAPVVVRNDNIYLIDNHHLCRALSELQGDFFSDLDFNSNGSQNIKSSTSGGEASPSPSSTPKCFVKVVDDLSALKSDQEFWSKMENEKWVHPYDKHGKGPVDFCKIPKHVGSLDDDLFRSVAALVKIQGGFKKSMIPYAEFQWANFFRDQIGDHHSSSKFEEAVEQSMKLAKDKKASHLPGYTGN</sequence>
<accession>F4QFG1</accession>
<dbReference type="OMA" id="PYHEFRW"/>
<dbReference type="Gene3D" id="3.90.1530.10">
    <property type="entry name" value="Conserved hypothetical protein from pyrococcus furiosus pfu- 392566-001, ParB domain"/>
    <property type="match status" value="1"/>
</dbReference>
<dbReference type="Gene3D" id="1.10.8.10">
    <property type="entry name" value="DNA helicase RuvA subunit, C-terminal domain"/>
    <property type="match status" value="1"/>
</dbReference>
<dbReference type="OrthoDB" id="15008at2759"/>
<dbReference type="SUPFAM" id="SSF110849">
    <property type="entry name" value="ParB/Sulfiredoxin"/>
    <property type="match status" value="1"/>
</dbReference>
<reference evidence="2" key="1">
    <citation type="journal article" date="2011" name="Genome Res.">
        <title>Phylogeny-wide analysis of social amoeba genomes highlights ancient origins for complex intercellular communication.</title>
        <authorList>
            <person name="Heidel A.J."/>
            <person name="Lawal H.M."/>
            <person name="Felder M."/>
            <person name="Schilde C."/>
            <person name="Helps N.R."/>
            <person name="Tunggal B."/>
            <person name="Rivero F."/>
            <person name="John U."/>
            <person name="Schleicher M."/>
            <person name="Eichinger L."/>
            <person name="Platzer M."/>
            <person name="Noegel A.A."/>
            <person name="Schaap P."/>
            <person name="Gloeckner G."/>
        </authorList>
    </citation>
    <scope>NUCLEOTIDE SEQUENCE [LARGE SCALE GENOMIC DNA]</scope>
    <source>
        <strain evidence="2">SH3</strain>
    </source>
</reference>
<dbReference type="RefSeq" id="XP_004350971.1">
    <property type="nucleotide sequence ID" value="XM_004350919.1"/>
</dbReference>
<name>F4QFG1_CACFS</name>
<evidence type="ECO:0000313" key="2">
    <source>
        <dbReference type="Proteomes" id="UP000007797"/>
    </source>
</evidence>
<dbReference type="CDD" id="cd16390">
    <property type="entry name" value="ParB_N_Srx_like"/>
    <property type="match status" value="1"/>
</dbReference>
<dbReference type="EMBL" id="GL883029">
    <property type="protein sequence ID" value="EGG14262.1"/>
    <property type="molecule type" value="Genomic_DNA"/>
</dbReference>
<organism evidence="1 2">
    <name type="scientific">Cavenderia fasciculata</name>
    <name type="common">Slime mold</name>
    <name type="synonym">Dictyostelium fasciculatum</name>
    <dbReference type="NCBI Taxonomy" id="261658"/>
    <lineage>
        <taxon>Eukaryota</taxon>
        <taxon>Amoebozoa</taxon>
        <taxon>Evosea</taxon>
        <taxon>Eumycetozoa</taxon>
        <taxon>Dictyostelia</taxon>
        <taxon>Acytosteliales</taxon>
        <taxon>Cavenderiaceae</taxon>
        <taxon>Cavenderia</taxon>
    </lineage>
</organism>
<evidence type="ECO:0008006" key="3">
    <source>
        <dbReference type="Google" id="ProtNLM"/>
    </source>
</evidence>
<dbReference type="Proteomes" id="UP000007797">
    <property type="component" value="Unassembled WGS sequence"/>
</dbReference>
<evidence type="ECO:0000313" key="1">
    <source>
        <dbReference type="EMBL" id="EGG14262.1"/>
    </source>
</evidence>
<dbReference type="InterPro" id="IPR014956">
    <property type="entry name" value="ParBc_2"/>
</dbReference>
<dbReference type="InterPro" id="IPR016932">
    <property type="entry name" value="UCP029669"/>
</dbReference>
<dbReference type="GeneID" id="14865822"/>
<keyword evidence="2" id="KW-1185">Reference proteome</keyword>
<protein>
    <recommendedName>
        <fullName evidence="3">ParB/Sulfiredoxin domain-containing protein</fullName>
    </recommendedName>
</protein>
<dbReference type="AlphaFoldDB" id="F4QFG1"/>
<gene>
    <name evidence="1" type="ORF">DFA_12032</name>
</gene>
<dbReference type="KEGG" id="dfa:DFA_12032"/>
<proteinExistence type="predicted"/>
<dbReference type="InterPro" id="IPR036086">
    <property type="entry name" value="ParB/Sulfiredoxin_sf"/>
</dbReference>
<dbReference type="PIRSF" id="PIRSF029669">
    <property type="entry name" value="UCP029669"/>
    <property type="match status" value="1"/>
</dbReference>